<feature type="compositionally biased region" description="Polar residues" evidence="2">
    <location>
        <begin position="11"/>
        <end position="20"/>
    </location>
</feature>
<sequence>MSATSSDDESNNMSTEQGSSVLERELYNDMEIKMEREYMKDVEKKKKKIYKKMEAIKIKLNQLKRRSCVNYKRELKKLELVQNEKLRLLNLNRERETAQIEKEFEEDKRQSAVLNEEEWNEYISKQMQNAKEKKTG</sequence>
<feature type="compositionally biased region" description="Acidic residues" evidence="2">
    <location>
        <begin position="1"/>
        <end position="10"/>
    </location>
</feature>
<protein>
    <submittedName>
        <fullName evidence="3">Uncharacterized protein</fullName>
    </submittedName>
</protein>
<evidence type="ECO:0000313" key="4">
    <source>
        <dbReference type="Proteomes" id="UP000325440"/>
    </source>
</evidence>
<keyword evidence="4" id="KW-1185">Reference proteome</keyword>
<keyword evidence="1" id="KW-0175">Coiled coil</keyword>
<proteinExistence type="predicted"/>
<feature type="coiled-coil region" evidence="1">
    <location>
        <begin position="39"/>
        <end position="108"/>
    </location>
</feature>
<evidence type="ECO:0000256" key="1">
    <source>
        <dbReference type="SAM" id="Coils"/>
    </source>
</evidence>
<gene>
    <name evidence="3" type="ORF">CINCED_3A018906</name>
</gene>
<dbReference type="Proteomes" id="UP000325440">
    <property type="component" value="Unassembled WGS sequence"/>
</dbReference>
<dbReference type="EMBL" id="CABPRJ010001911">
    <property type="protein sequence ID" value="VVC41030.1"/>
    <property type="molecule type" value="Genomic_DNA"/>
</dbReference>
<dbReference type="AlphaFoldDB" id="A0A5E4NET8"/>
<feature type="region of interest" description="Disordered" evidence="2">
    <location>
        <begin position="1"/>
        <end position="24"/>
    </location>
</feature>
<evidence type="ECO:0000256" key="2">
    <source>
        <dbReference type="SAM" id="MobiDB-lite"/>
    </source>
</evidence>
<name>A0A5E4NET8_9HEMI</name>
<evidence type="ECO:0000313" key="3">
    <source>
        <dbReference type="EMBL" id="VVC41030.1"/>
    </source>
</evidence>
<accession>A0A5E4NET8</accession>
<organism evidence="3 4">
    <name type="scientific">Cinara cedri</name>
    <dbReference type="NCBI Taxonomy" id="506608"/>
    <lineage>
        <taxon>Eukaryota</taxon>
        <taxon>Metazoa</taxon>
        <taxon>Ecdysozoa</taxon>
        <taxon>Arthropoda</taxon>
        <taxon>Hexapoda</taxon>
        <taxon>Insecta</taxon>
        <taxon>Pterygota</taxon>
        <taxon>Neoptera</taxon>
        <taxon>Paraneoptera</taxon>
        <taxon>Hemiptera</taxon>
        <taxon>Sternorrhyncha</taxon>
        <taxon>Aphidomorpha</taxon>
        <taxon>Aphidoidea</taxon>
        <taxon>Aphididae</taxon>
        <taxon>Lachninae</taxon>
        <taxon>Cinara</taxon>
    </lineage>
</organism>
<reference evidence="3 4" key="1">
    <citation type="submission" date="2019-08" db="EMBL/GenBank/DDBJ databases">
        <authorList>
            <person name="Alioto T."/>
            <person name="Alioto T."/>
            <person name="Gomez Garrido J."/>
        </authorList>
    </citation>
    <scope>NUCLEOTIDE SEQUENCE [LARGE SCALE GENOMIC DNA]</scope>
</reference>